<dbReference type="HOGENOM" id="CLU_2098647_0_0_1"/>
<protein>
    <submittedName>
        <fullName evidence="1">Uncharacterized protein</fullName>
    </submittedName>
</protein>
<dbReference type="InParanoid" id="C4JTT7"/>
<accession>C4JTT7</accession>
<sequence>MALTISSTPPGLETSRVCTGLSGRTELKTSAQSALDARGSQLTTKVTTQNKHAHQPLNGEYKPRIQAVLTASPVVDRMVMDALILRHDPLPAVTPGSMAMDQNQYILTEIAVPSDE</sequence>
<dbReference type="GeneID" id="8443621"/>
<dbReference type="AlphaFoldDB" id="C4JTT7"/>
<reference evidence="2" key="1">
    <citation type="journal article" date="2009" name="Genome Res.">
        <title>Comparative genomic analyses of the human fungal pathogens Coccidioides and their relatives.</title>
        <authorList>
            <person name="Sharpton T.J."/>
            <person name="Stajich J.E."/>
            <person name="Rounsley S.D."/>
            <person name="Gardner M.J."/>
            <person name="Wortman J.R."/>
            <person name="Jordar V.S."/>
            <person name="Maiti R."/>
            <person name="Kodira C.D."/>
            <person name="Neafsey D.E."/>
            <person name="Zeng Q."/>
            <person name="Hung C.-Y."/>
            <person name="McMahan C."/>
            <person name="Muszewska A."/>
            <person name="Grynberg M."/>
            <person name="Mandel M.A."/>
            <person name="Kellner E.M."/>
            <person name="Barker B.M."/>
            <person name="Galgiani J.N."/>
            <person name="Orbach M.J."/>
            <person name="Kirkland T.N."/>
            <person name="Cole G.T."/>
            <person name="Henn M.R."/>
            <person name="Birren B.W."/>
            <person name="Taylor J.W."/>
        </authorList>
    </citation>
    <scope>NUCLEOTIDE SEQUENCE [LARGE SCALE GENOMIC DNA]</scope>
    <source>
        <strain evidence="2">UAMH 1704</strain>
    </source>
</reference>
<dbReference type="EMBL" id="CH476617">
    <property type="protein sequence ID" value="EEP81034.1"/>
    <property type="molecule type" value="Genomic_DNA"/>
</dbReference>
<dbReference type="Proteomes" id="UP000002058">
    <property type="component" value="Unassembled WGS sequence"/>
</dbReference>
<dbReference type="KEGG" id="ure:UREG_05876"/>
<name>C4JTT7_UNCRE</name>
<evidence type="ECO:0000313" key="2">
    <source>
        <dbReference type="Proteomes" id="UP000002058"/>
    </source>
</evidence>
<dbReference type="VEuPathDB" id="FungiDB:UREG_05876"/>
<gene>
    <name evidence="1" type="ORF">UREG_05876</name>
</gene>
<dbReference type="RefSeq" id="XP_002585187.1">
    <property type="nucleotide sequence ID" value="XM_002585141.1"/>
</dbReference>
<organism evidence="1 2">
    <name type="scientific">Uncinocarpus reesii (strain UAMH 1704)</name>
    <dbReference type="NCBI Taxonomy" id="336963"/>
    <lineage>
        <taxon>Eukaryota</taxon>
        <taxon>Fungi</taxon>
        <taxon>Dikarya</taxon>
        <taxon>Ascomycota</taxon>
        <taxon>Pezizomycotina</taxon>
        <taxon>Eurotiomycetes</taxon>
        <taxon>Eurotiomycetidae</taxon>
        <taxon>Onygenales</taxon>
        <taxon>Onygenaceae</taxon>
        <taxon>Uncinocarpus</taxon>
    </lineage>
</organism>
<proteinExistence type="predicted"/>
<evidence type="ECO:0000313" key="1">
    <source>
        <dbReference type="EMBL" id="EEP81034.1"/>
    </source>
</evidence>
<keyword evidence="2" id="KW-1185">Reference proteome</keyword>